<dbReference type="STRING" id="1293439.WH87_05290"/>
<dbReference type="SUPFAM" id="SSF56925">
    <property type="entry name" value="OMPA-like"/>
    <property type="match status" value="1"/>
</dbReference>
<evidence type="ECO:0000256" key="2">
    <source>
        <dbReference type="ARBA" id="ARBA00022729"/>
    </source>
</evidence>
<evidence type="ECO:0000256" key="4">
    <source>
        <dbReference type="ARBA" id="ARBA00023237"/>
    </source>
</evidence>
<evidence type="ECO:0000259" key="6">
    <source>
        <dbReference type="Pfam" id="PF13505"/>
    </source>
</evidence>
<proteinExistence type="inferred from homology"/>
<accession>A0A0F5QG25</accession>
<gene>
    <name evidence="7" type="ORF">WH87_05290</name>
</gene>
<reference evidence="7 8" key="1">
    <citation type="submission" date="2015-03" db="EMBL/GenBank/DDBJ databases">
        <authorList>
            <person name="Lepp D."/>
            <person name="Hassan Y.I."/>
            <person name="Li X.-Z."/>
            <person name="Zhou T."/>
        </authorList>
    </citation>
    <scope>NUCLEOTIDE SEQUENCE [LARGE SCALE GENOMIC DNA]</scope>
    <source>
        <strain evidence="7 8">E84</strain>
    </source>
</reference>
<sequence>MAQSSVDWTGFYAGAHAGYGWGTVTVEILPESGDLLGALGGFQAGYNYDLGTFVLGAEADVSFSGLLNEKVDGGLTAVTKVENVATFRARVGVKADRFLPYLTAGLAVGNASLGIRGLGPDYEASQTHLGWVAGAGVEYAVSDTVSVRGEYLHTNLATATYGAPALASFEANHNFGALRVGISFRF</sequence>
<organism evidence="7 8">
    <name type="scientific">Devosia epidermidihirudinis</name>
    <dbReference type="NCBI Taxonomy" id="1293439"/>
    <lineage>
        <taxon>Bacteria</taxon>
        <taxon>Pseudomonadati</taxon>
        <taxon>Pseudomonadota</taxon>
        <taxon>Alphaproteobacteria</taxon>
        <taxon>Hyphomicrobiales</taxon>
        <taxon>Devosiaceae</taxon>
        <taxon>Devosia</taxon>
    </lineage>
</organism>
<dbReference type="InterPro" id="IPR011250">
    <property type="entry name" value="OMP/PagP_B-barrel"/>
</dbReference>
<keyword evidence="2" id="KW-0732">Signal</keyword>
<evidence type="ECO:0000256" key="5">
    <source>
        <dbReference type="ARBA" id="ARBA00038306"/>
    </source>
</evidence>
<dbReference type="InterPro" id="IPR051692">
    <property type="entry name" value="OMP-like"/>
</dbReference>
<evidence type="ECO:0000256" key="1">
    <source>
        <dbReference type="ARBA" id="ARBA00004442"/>
    </source>
</evidence>
<dbReference type="PANTHER" id="PTHR34001:SF3">
    <property type="entry name" value="BLL7405 PROTEIN"/>
    <property type="match status" value="1"/>
</dbReference>
<dbReference type="GO" id="GO:0009279">
    <property type="term" value="C:cell outer membrane"/>
    <property type="evidence" value="ECO:0007669"/>
    <property type="project" value="UniProtKB-SubCell"/>
</dbReference>
<dbReference type="InterPro" id="IPR027385">
    <property type="entry name" value="Beta-barrel_OMP"/>
</dbReference>
<dbReference type="PATRIC" id="fig|1293439.3.peg.622"/>
<evidence type="ECO:0000313" key="8">
    <source>
        <dbReference type="Proteomes" id="UP000033411"/>
    </source>
</evidence>
<comment type="caution">
    <text evidence="7">The sequence shown here is derived from an EMBL/GenBank/DDBJ whole genome shotgun (WGS) entry which is preliminary data.</text>
</comment>
<name>A0A0F5QG25_9HYPH</name>
<evidence type="ECO:0000313" key="7">
    <source>
        <dbReference type="EMBL" id="KKC39905.1"/>
    </source>
</evidence>
<protein>
    <recommendedName>
        <fullName evidence="6">Outer membrane protein beta-barrel domain-containing protein</fullName>
    </recommendedName>
</protein>
<keyword evidence="4" id="KW-0998">Cell outer membrane</keyword>
<dbReference type="EMBL" id="LANJ01000011">
    <property type="protein sequence ID" value="KKC39905.1"/>
    <property type="molecule type" value="Genomic_DNA"/>
</dbReference>
<dbReference type="PANTHER" id="PTHR34001">
    <property type="entry name" value="BLL7405 PROTEIN"/>
    <property type="match status" value="1"/>
</dbReference>
<evidence type="ECO:0000256" key="3">
    <source>
        <dbReference type="ARBA" id="ARBA00023136"/>
    </source>
</evidence>
<dbReference type="Gene3D" id="2.40.160.20">
    <property type="match status" value="1"/>
</dbReference>
<keyword evidence="8" id="KW-1185">Reference proteome</keyword>
<dbReference type="Pfam" id="PF13505">
    <property type="entry name" value="OMP_b-brl"/>
    <property type="match status" value="1"/>
</dbReference>
<keyword evidence="3" id="KW-0472">Membrane</keyword>
<comment type="subcellular location">
    <subcellularLocation>
        <location evidence="1">Cell outer membrane</location>
    </subcellularLocation>
</comment>
<feature type="domain" description="Outer membrane protein beta-barrel" evidence="6">
    <location>
        <begin position="1"/>
        <end position="186"/>
    </location>
</feature>
<dbReference type="Proteomes" id="UP000033411">
    <property type="component" value="Unassembled WGS sequence"/>
</dbReference>
<dbReference type="AlphaFoldDB" id="A0A0F5QG25"/>
<comment type="similarity">
    <text evidence="5">Belongs to the Omp25/RopB family.</text>
</comment>